<gene>
    <name evidence="1" type="ORF">KDK67_08810</name>
</gene>
<proteinExistence type="predicted"/>
<dbReference type="EMBL" id="JAGSOI010000035">
    <property type="protein sequence ID" value="MCM1987082.1"/>
    <property type="molecule type" value="Genomic_DNA"/>
</dbReference>
<comment type="caution">
    <text evidence="1">The sequence shown here is derived from an EMBL/GenBank/DDBJ whole genome shotgun (WGS) entry which is preliminary data.</text>
</comment>
<dbReference type="AlphaFoldDB" id="A0A9E4ZG62"/>
<name>A0A9E4ZG62_9EURY</name>
<evidence type="ECO:0000313" key="1">
    <source>
        <dbReference type="EMBL" id="MCM1987082.1"/>
    </source>
</evidence>
<reference evidence="1" key="1">
    <citation type="journal article" date="2021" name="mSystems">
        <title>Bacteria and Archaea Synergistically Convert Glycine Betaine to Biogenic Methane in the Formosa Cold Seep of the South China Sea.</title>
        <authorList>
            <person name="Li L."/>
            <person name="Zhang W."/>
            <person name="Zhang S."/>
            <person name="Song L."/>
            <person name="Sun Q."/>
            <person name="Zhang H."/>
            <person name="Xiang H."/>
            <person name="Dong X."/>
        </authorList>
    </citation>
    <scope>NUCLEOTIDE SEQUENCE</scope>
    <source>
        <strain evidence="1">LLY</strain>
    </source>
</reference>
<evidence type="ECO:0000313" key="2">
    <source>
        <dbReference type="Proteomes" id="UP001056766"/>
    </source>
</evidence>
<organism evidence="1 2">
    <name type="scientific">Methanococcoides seepicolus</name>
    <dbReference type="NCBI Taxonomy" id="2828780"/>
    <lineage>
        <taxon>Archaea</taxon>
        <taxon>Methanobacteriati</taxon>
        <taxon>Methanobacteriota</taxon>
        <taxon>Stenosarchaea group</taxon>
        <taxon>Methanomicrobia</taxon>
        <taxon>Methanosarcinales</taxon>
        <taxon>Methanosarcinaceae</taxon>
        <taxon>Methanococcoides</taxon>
    </lineage>
</organism>
<dbReference type="Proteomes" id="UP001056766">
    <property type="component" value="Unassembled WGS sequence"/>
</dbReference>
<sequence>MDLVDFGYNNVDALYKSAIIATLHNTRSNGAEAIYAEIMNCVRQKMKKLKKTGAKNQNDHYLMYLFNKLFESDLFTDKIPSSLSTAFLEDYSKMGDILKKCEDQTVYSMNPV</sequence>
<dbReference type="RefSeq" id="WP_250868429.1">
    <property type="nucleotide sequence ID" value="NZ_JAGSOI010000035.1"/>
</dbReference>
<keyword evidence="2" id="KW-1185">Reference proteome</keyword>
<accession>A0A9E4ZG62</accession>
<protein>
    <submittedName>
        <fullName evidence="1">Uncharacterized protein</fullName>
    </submittedName>
</protein>
<reference evidence="1" key="2">
    <citation type="submission" date="2021-04" db="EMBL/GenBank/DDBJ databases">
        <authorList>
            <person name="Dong X."/>
        </authorList>
    </citation>
    <scope>NUCLEOTIDE SEQUENCE</scope>
    <source>
        <strain evidence="1">LLY</strain>
    </source>
</reference>